<dbReference type="RefSeq" id="WP_062371313.1">
    <property type="nucleotide sequence ID" value="NZ_CP007140.1"/>
</dbReference>
<evidence type="ECO:0000313" key="2">
    <source>
        <dbReference type="EMBL" id="AJC72705.1"/>
    </source>
</evidence>
<dbReference type="PATRIC" id="fig|1432656.3.peg.867"/>
<keyword evidence="1" id="KW-0472">Membrane</keyword>
<keyword evidence="3" id="KW-1185">Reference proteome</keyword>
<evidence type="ECO:0000313" key="3">
    <source>
        <dbReference type="Proteomes" id="UP000062043"/>
    </source>
</evidence>
<evidence type="ECO:0000256" key="1">
    <source>
        <dbReference type="SAM" id="Phobius"/>
    </source>
</evidence>
<accession>A0A0X1KN97</accession>
<gene>
    <name evidence="2" type="ORF">X802_04475</name>
</gene>
<dbReference type="STRING" id="1432656.X802_04475"/>
<proteinExistence type="predicted"/>
<reference evidence="2 3" key="1">
    <citation type="submission" date="2014-01" db="EMBL/GenBank/DDBJ databases">
        <title>Genome sequencing of Thermococcus guaymasensis.</title>
        <authorList>
            <person name="Zhang X."/>
            <person name="Alvare G."/>
            <person name="Fristensky B."/>
            <person name="Chen L."/>
            <person name="Suen T."/>
            <person name="Chen Q."/>
            <person name="Ma K."/>
        </authorList>
    </citation>
    <scope>NUCLEOTIDE SEQUENCE [LARGE SCALE GENOMIC DNA]</scope>
    <source>
        <strain evidence="2 3">DSM 11113</strain>
    </source>
</reference>
<protein>
    <submittedName>
        <fullName evidence="2">Uncharacterized protein</fullName>
    </submittedName>
</protein>
<dbReference type="Proteomes" id="UP000062043">
    <property type="component" value="Chromosome"/>
</dbReference>
<dbReference type="OrthoDB" id="381804at2157"/>
<dbReference type="GeneID" id="27134909"/>
<dbReference type="EMBL" id="CP007140">
    <property type="protein sequence ID" value="AJC72705.1"/>
    <property type="molecule type" value="Genomic_DNA"/>
</dbReference>
<dbReference type="AlphaFoldDB" id="A0A0X1KN97"/>
<sequence>MLFYILFAILTGFARGSLLLALGLAGMLVSLIVPPTPRKKIASFVFVLSLLSLRIVYIVNDITSFYLMFALLAPLMYAAVGVESVETLKTFAAGLFAFTIVSTISSGSYVPTVIISAPALLGLLVLYGVKARVGGDKEWTEKA</sequence>
<keyword evidence="1" id="KW-0812">Transmembrane</keyword>
<dbReference type="KEGG" id="tgy:X802_04475"/>
<name>A0A0X1KN97_9EURY</name>
<feature type="transmembrane region" description="Helical" evidence="1">
    <location>
        <begin position="41"/>
        <end position="59"/>
    </location>
</feature>
<keyword evidence="1" id="KW-1133">Transmembrane helix</keyword>
<feature type="transmembrane region" description="Helical" evidence="1">
    <location>
        <begin position="110"/>
        <end position="129"/>
    </location>
</feature>
<feature type="transmembrane region" description="Helical" evidence="1">
    <location>
        <begin position="6"/>
        <end position="29"/>
    </location>
</feature>
<feature type="transmembrane region" description="Helical" evidence="1">
    <location>
        <begin position="65"/>
        <end position="82"/>
    </location>
</feature>
<organism evidence="2 3">
    <name type="scientific">Thermococcus guaymasensis DSM 11113</name>
    <dbReference type="NCBI Taxonomy" id="1432656"/>
    <lineage>
        <taxon>Archaea</taxon>
        <taxon>Methanobacteriati</taxon>
        <taxon>Methanobacteriota</taxon>
        <taxon>Thermococci</taxon>
        <taxon>Thermococcales</taxon>
        <taxon>Thermococcaceae</taxon>
        <taxon>Thermococcus</taxon>
    </lineage>
</organism>